<protein>
    <submittedName>
        <fullName evidence="1">YdeI/OmpD-associated family protein</fullName>
    </submittedName>
</protein>
<organism evidence="1 2">
    <name type="scientific">Microbispora hainanensis</name>
    <dbReference type="NCBI Taxonomy" id="568844"/>
    <lineage>
        <taxon>Bacteria</taxon>
        <taxon>Bacillati</taxon>
        <taxon>Actinomycetota</taxon>
        <taxon>Actinomycetes</taxon>
        <taxon>Streptosporangiales</taxon>
        <taxon>Streptosporangiaceae</taxon>
        <taxon>Microbispora</taxon>
    </lineage>
</organism>
<sequence length="201" mass="22595">MTMSDELPELTVTDARAWREWLGEYHDDSPGVWLVLAKQNTTRPTSLTYDQALDEALCHGWIDGRLRRRDETTFFRRFTPRGRQSAWSARNVAIVTRLIGEGRMHPAGTTEVERAKADGRWEAAYAGQAGIEVPADLAAALAANSRAQAMFDILTAQNRYAILYRVANAKRPETRARRIAQFVDMLARGEAIHPQKRALGS</sequence>
<gene>
    <name evidence="1" type="ORF">OG913_07955</name>
</gene>
<dbReference type="RefSeq" id="WP_328710082.1">
    <property type="nucleotide sequence ID" value="NZ_CP108085.1"/>
</dbReference>
<evidence type="ECO:0000313" key="1">
    <source>
        <dbReference type="EMBL" id="WUP76929.1"/>
    </source>
</evidence>
<dbReference type="EMBL" id="CP108085">
    <property type="protein sequence ID" value="WUP76929.1"/>
    <property type="molecule type" value="Genomic_DNA"/>
</dbReference>
<keyword evidence="2" id="KW-1185">Reference proteome</keyword>
<evidence type="ECO:0000313" key="2">
    <source>
        <dbReference type="Proteomes" id="UP001432011"/>
    </source>
</evidence>
<accession>A0ABZ1SWM5</accession>
<dbReference type="Pfam" id="PF13376">
    <property type="entry name" value="OmdA"/>
    <property type="match status" value="1"/>
</dbReference>
<dbReference type="Proteomes" id="UP001432011">
    <property type="component" value="Chromosome"/>
</dbReference>
<reference evidence="1" key="1">
    <citation type="submission" date="2022-10" db="EMBL/GenBank/DDBJ databases">
        <title>The complete genomes of actinobacterial strains from the NBC collection.</title>
        <authorList>
            <person name="Joergensen T.S."/>
            <person name="Alvarez Arevalo M."/>
            <person name="Sterndorff E.B."/>
            <person name="Faurdal D."/>
            <person name="Vuksanovic O."/>
            <person name="Mourched A.-S."/>
            <person name="Charusanti P."/>
            <person name="Shaw S."/>
            <person name="Blin K."/>
            <person name="Weber T."/>
        </authorList>
    </citation>
    <scope>NUCLEOTIDE SEQUENCE</scope>
    <source>
        <strain evidence="1">NBC_00254</strain>
    </source>
</reference>
<name>A0ABZ1SWM5_9ACTN</name>
<proteinExistence type="predicted"/>